<reference evidence="14" key="1">
    <citation type="submission" date="2017-05" db="EMBL/GenBank/DDBJ databases">
        <title>Dechlorination kinetics govern the competition between two new strains of the genus Sulfurospirillum.</title>
        <authorList>
            <person name="Buttet G.F."/>
            <person name="Murray A.M."/>
            <person name="Goris T."/>
            <person name="Burion M."/>
            <person name="Lin B."/>
            <person name="Rolle M."/>
            <person name="Maillard J."/>
        </authorList>
    </citation>
    <scope>NUCLEOTIDE SEQUENCE [LARGE SCALE GENOMIC DNA]</scope>
    <source>
        <strain evidence="14">SL2-1</strain>
    </source>
</reference>
<dbReference type="SMART" id="SM00283">
    <property type="entry name" value="MA"/>
    <property type="match status" value="1"/>
</dbReference>
<dbReference type="AlphaFoldDB" id="A0A1Y0HNG6"/>
<dbReference type="GO" id="GO:0005886">
    <property type="term" value="C:plasma membrane"/>
    <property type="evidence" value="ECO:0007669"/>
    <property type="project" value="UniProtKB-SubCell"/>
</dbReference>
<dbReference type="Proteomes" id="UP000196005">
    <property type="component" value="Chromosome"/>
</dbReference>
<dbReference type="InterPro" id="IPR004089">
    <property type="entry name" value="MCPsignal_dom"/>
</dbReference>
<protein>
    <submittedName>
        <fullName evidence="13">Methyl-accepting chemotaxis protein McpA</fullName>
    </submittedName>
</protein>
<dbReference type="InterPro" id="IPR033479">
    <property type="entry name" value="dCache_1"/>
</dbReference>
<keyword evidence="6 10" id="KW-0472">Membrane</keyword>
<feature type="domain" description="Methyl-accepting transducer" evidence="11">
    <location>
        <begin position="355"/>
        <end position="612"/>
    </location>
</feature>
<evidence type="ECO:0000313" key="13">
    <source>
        <dbReference type="EMBL" id="ARU49116.1"/>
    </source>
</evidence>
<evidence type="ECO:0000256" key="8">
    <source>
        <dbReference type="ARBA" id="ARBA00029447"/>
    </source>
</evidence>
<evidence type="ECO:0000256" key="3">
    <source>
        <dbReference type="ARBA" id="ARBA00022500"/>
    </source>
</evidence>
<dbReference type="Pfam" id="PF00672">
    <property type="entry name" value="HAMP"/>
    <property type="match status" value="1"/>
</dbReference>
<dbReference type="SUPFAM" id="SSF58104">
    <property type="entry name" value="Methyl-accepting chemotaxis protein (MCP) signaling domain"/>
    <property type="match status" value="1"/>
</dbReference>
<dbReference type="Pfam" id="PF02743">
    <property type="entry name" value="dCache_1"/>
    <property type="match status" value="1"/>
</dbReference>
<dbReference type="RefSeq" id="WP_087438910.1">
    <property type="nucleotide sequence ID" value="NZ_CP021416.1"/>
</dbReference>
<gene>
    <name evidence="13" type="ORF">Sdiek1_1957</name>
</gene>
<dbReference type="CDD" id="cd18773">
    <property type="entry name" value="PDC1_HK_sensor"/>
    <property type="match status" value="1"/>
</dbReference>
<evidence type="ECO:0000259" key="12">
    <source>
        <dbReference type="PROSITE" id="PS50885"/>
    </source>
</evidence>
<name>A0A1Y0HNG6_9BACT</name>
<evidence type="ECO:0000313" key="14">
    <source>
        <dbReference type="Proteomes" id="UP000196005"/>
    </source>
</evidence>
<dbReference type="Pfam" id="PF00015">
    <property type="entry name" value="MCPsignal"/>
    <property type="match status" value="1"/>
</dbReference>
<comment type="subcellular location">
    <subcellularLocation>
        <location evidence="1">Cell membrane</location>
        <topology evidence="1">Multi-pass membrane protein</topology>
    </subcellularLocation>
</comment>
<dbReference type="EMBL" id="CP021416">
    <property type="protein sequence ID" value="ARU49116.1"/>
    <property type="molecule type" value="Genomic_DNA"/>
</dbReference>
<evidence type="ECO:0000259" key="11">
    <source>
        <dbReference type="PROSITE" id="PS50111"/>
    </source>
</evidence>
<dbReference type="PROSITE" id="PS50885">
    <property type="entry name" value="HAMP"/>
    <property type="match status" value="1"/>
</dbReference>
<dbReference type="PANTHER" id="PTHR32089">
    <property type="entry name" value="METHYL-ACCEPTING CHEMOTAXIS PROTEIN MCPB"/>
    <property type="match status" value="1"/>
</dbReference>
<evidence type="ECO:0000256" key="6">
    <source>
        <dbReference type="ARBA" id="ARBA00023136"/>
    </source>
</evidence>
<feature type="domain" description="HAMP" evidence="12">
    <location>
        <begin position="296"/>
        <end position="350"/>
    </location>
</feature>
<dbReference type="KEGG" id="suls:Sdiek1_1957"/>
<feature type="transmembrane region" description="Helical" evidence="10">
    <location>
        <begin position="7"/>
        <end position="27"/>
    </location>
</feature>
<dbReference type="Gene3D" id="1.10.287.950">
    <property type="entry name" value="Methyl-accepting chemotaxis protein"/>
    <property type="match status" value="1"/>
</dbReference>
<keyword evidence="4 10" id="KW-0812">Transmembrane</keyword>
<evidence type="ECO:0000256" key="7">
    <source>
        <dbReference type="ARBA" id="ARBA00023224"/>
    </source>
</evidence>
<dbReference type="InterPro" id="IPR003660">
    <property type="entry name" value="HAMP_dom"/>
</dbReference>
<dbReference type="CDD" id="cd06225">
    <property type="entry name" value="HAMP"/>
    <property type="match status" value="1"/>
</dbReference>
<accession>A0A1Y0HNG6</accession>
<dbReference type="SMART" id="SM00304">
    <property type="entry name" value="HAMP"/>
    <property type="match status" value="1"/>
</dbReference>
<keyword evidence="7 9" id="KW-0807">Transducer</keyword>
<evidence type="ECO:0000256" key="2">
    <source>
        <dbReference type="ARBA" id="ARBA00022475"/>
    </source>
</evidence>
<dbReference type="SUPFAM" id="SSF103190">
    <property type="entry name" value="Sensory domain-like"/>
    <property type="match status" value="1"/>
</dbReference>
<dbReference type="PANTHER" id="PTHR32089:SF112">
    <property type="entry name" value="LYSOZYME-LIKE PROTEIN-RELATED"/>
    <property type="match status" value="1"/>
</dbReference>
<keyword evidence="5 10" id="KW-1133">Transmembrane helix</keyword>
<evidence type="ECO:0000256" key="1">
    <source>
        <dbReference type="ARBA" id="ARBA00004651"/>
    </source>
</evidence>
<dbReference type="CDD" id="cd12912">
    <property type="entry name" value="PDC2_MCP_like"/>
    <property type="match status" value="1"/>
</dbReference>
<dbReference type="PROSITE" id="PS50111">
    <property type="entry name" value="CHEMOTAXIS_TRANSDUC_2"/>
    <property type="match status" value="1"/>
</dbReference>
<organism evidence="13 14">
    <name type="scientific">Sulfurospirillum diekertiae</name>
    <dbReference type="NCBI Taxonomy" id="1854492"/>
    <lineage>
        <taxon>Bacteria</taxon>
        <taxon>Pseudomonadati</taxon>
        <taxon>Campylobacterota</taxon>
        <taxon>Epsilonproteobacteria</taxon>
        <taxon>Campylobacterales</taxon>
        <taxon>Sulfurospirillaceae</taxon>
        <taxon>Sulfurospirillum</taxon>
    </lineage>
</organism>
<evidence type="ECO:0000256" key="5">
    <source>
        <dbReference type="ARBA" id="ARBA00022989"/>
    </source>
</evidence>
<keyword evidence="2" id="KW-1003">Cell membrane</keyword>
<keyword evidence="14" id="KW-1185">Reference proteome</keyword>
<evidence type="ECO:0000256" key="9">
    <source>
        <dbReference type="PROSITE-ProRule" id="PRU00284"/>
    </source>
</evidence>
<evidence type="ECO:0000256" key="10">
    <source>
        <dbReference type="SAM" id="Phobius"/>
    </source>
</evidence>
<proteinExistence type="inferred from homology"/>
<sequence>MLFKTKIILTVSVLMFLSLISFSLFSYQDTKENSIHQIESSLTMASRSFKDYIDLLLSTKKNNIESASRYYKDIDIRTLHDMVEKLGETTKIIGAVDSYVGFEDGGMIWGSEKNRPQGYDPRTQAWYKQAKESKKIGITDAYEDPATKTLMITMMTPIFDENSVIIGVLGVDIALNSLTKTLSEITFEGGYGILLDTKGTIVVHPNKALIGKNLASVVPNLTHQFKDKQEGILNYTYDGVDKLFASTISAQSGWRIAIAFDKSTSYSFLNLQIQKLFLMGTLMLFGSIVIIVFLMKALLKPLDRLGNIAYELSSAHGDLSQRLEVIGNDEFGKVSSYINTFIAKLHEIVTNSKIISHENFSISQQLSKNTSEMVRNVEAESKIILTTKEEGNALTHAIENSVDKVKSSHIVLEKNTKEMHSVKTKFDTLEHTMQITAQKEQDLAEKLNHVSHNTNEIRDILGIIHTIAEQTNLLALNAAIEAARAGEHGRGFAVVADEVRKLAESTQKSLIAIDATVNVVVQSIMDANTDIAQNAHEVHNLVTLSLELEESINDIDLIIQETIANTAQTVDSFIFTSGKINHMVEEVEKVNILSHENVCSIENISKASEDLHRMNENLNNELQKFKS</sequence>
<dbReference type="GO" id="GO:0007165">
    <property type="term" value="P:signal transduction"/>
    <property type="evidence" value="ECO:0007669"/>
    <property type="project" value="UniProtKB-KW"/>
</dbReference>
<dbReference type="GO" id="GO:0006935">
    <property type="term" value="P:chemotaxis"/>
    <property type="evidence" value="ECO:0007669"/>
    <property type="project" value="UniProtKB-KW"/>
</dbReference>
<feature type="transmembrane region" description="Helical" evidence="10">
    <location>
        <begin position="276"/>
        <end position="295"/>
    </location>
</feature>
<comment type="similarity">
    <text evidence="8">Belongs to the methyl-accepting chemotaxis (MCP) protein family.</text>
</comment>
<keyword evidence="3" id="KW-0145">Chemotaxis</keyword>
<evidence type="ECO:0000256" key="4">
    <source>
        <dbReference type="ARBA" id="ARBA00022692"/>
    </source>
</evidence>
<dbReference type="Gene3D" id="3.30.450.20">
    <property type="entry name" value="PAS domain"/>
    <property type="match status" value="2"/>
</dbReference>
<dbReference type="InterPro" id="IPR029151">
    <property type="entry name" value="Sensor-like_sf"/>
</dbReference>